<feature type="domain" description="Chemotaxis phosphatase CheX-like" evidence="1">
    <location>
        <begin position="175"/>
        <end position="273"/>
    </location>
</feature>
<evidence type="ECO:0000313" key="3">
    <source>
        <dbReference type="Proteomes" id="UP000220629"/>
    </source>
</evidence>
<comment type="caution">
    <text evidence="2">The sequence shown here is derived from an EMBL/GenBank/DDBJ whole genome shotgun (WGS) entry which is preliminary data.</text>
</comment>
<evidence type="ECO:0000313" key="2">
    <source>
        <dbReference type="EMBL" id="PEH37140.1"/>
    </source>
</evidence>
<dbReference type="InterPro" id="IPR028976">
    <property type="entry name" value="CheC-like_sf"/>
</dbReference>
<accession>A0A104JE95</accession>
<dbReference type="SUPFAM" id="SSF103039">
    <property type="entry name" value="CheC-like"/>
    <property type="match status" value="1"/>
</dbReference>
<proteinExistence type="predicted"/>
<organism evidence="2 3">
    <name type="scientific">Burkholderia gladioli</name>
    <name type="common">Pseudomonas marginata</name>
    <name type="synonym">Phytomonas marginata</name>
    <dbReference type="NCBI Taxonomy" id="28095"/>
    <lineage>
        <taxon>Bacteria</taxon>
        <taxon>Pseudomonadati</taxon>
        <taxon>Pseudomonadota</taxon>
        <taxon>Betaproteobacteria</taxon>
        <taxon>Burkholderiales</taxon>
        <taxon>Burkholderiaceae</taxon>
        <taxon>Burkholderia</taxon>
    </lineage>
</organism>
<gene>
    <name evidence="2" type="ORF">CRM94_21515</name>
</gene>
<dbReference type="RefSeq" id="WP_036038478.1">
    <property type="nucleotide sequence ID" value="NZ_CADEPO010000016.1"/>
</dbReference>
<sequence>MTTHDTPVSKVLMLDDSDTHLDAIRQFCDEHHLVGLKARRNRLLKVLRSNIDLGAVLLAADYGGSADEAAAVAAQIDALRPELPIIVRRADGSDEASLPDALRRVACASYALPDLEPLRRAVDEYLFSLAYPNALVRGIEEITEARLGTMFRGMSIECETPCIVRDQIIYGEVFSLIALESAWCRGYMMLQADEQPMLDFVAAMHPDERAPDFRDLNGVLGELTNLVWGAFKDRFLGSSNGMPASSTVQVPLLVNHKQKYISFGSENPQLCFKYRVTDDASGRTVTLHQRFVFSLQWSPESFDDSAQAVGEMVEAGELDWF</sequence>
<name>A0A104JE95_BURGA</name>
<reference evidence="3" key="1">
    <citation type="submission" date="2017-09" db="EMBL/GenBank/DDBJ databases">
        <title>FDA dAtabase for Regulatory Grade micrObial Sequences (FDA-ARGOS): Supporting development and validation of Infectious Disease Dx tests.</title>
        <authorList>
            <person name="Minogue T."/>
            <person name="Wolcott M."/>
            <person name="Wasieloski L."/>
            <person name="Aguilar W."/>
            <person name="Moore D."/>
            <person name="Tallon L."/>
            <person name="Sadzewicz L."/>
            <person name="Ott S."/>
            <person name="Zhao X."/>
            <person name="Nagaraj S."/>
            <person name="Vavikolanu K."/>
            <person name="Aluvathingal J."/>
            <person name="Nadendla S."/>
            <person name="Sichtig H."/>
        </authorList>
    </citation>
    <scope>NUCLEOTIDE SEQUENCE [LARGE SCALE GENOMIC DNA]</scope>
    <source>
        <strain evidence="3">FDAARGOS_390</strain>
    </source>
</reference>
<dbReference type="Gene3D" id="3.40.1550.10">
    <property type="entry name" value="CheC-like"/>
    <property type="match status" value="1"/>
</dbReference>
<dbReference type="Pfam" id="PF13690">
    <property type="entry name" value="CheX"/>
    <property type="match status" value="1"/>
</dbReference>
<dbReference type="Proteomes" id="UP000220629">
    <property type="component" value="Unassembled WGS sequence"/>
</dbReference>
<dbReference type="AlphaFoldDB" id="A0A104JE95"/>
<dbReference type="EMBL" id="PDDY01000004">
    <property type="protein sequence ID" value="PEH37140.1"/>
    <property type="molecule type" value="Genomic_DNA"/>
</dbReference>
<dbReference type="InterPro" id="IPR028051">
    <property type="entry name" value="CheX-like_dom"/>
</dbReference>
<protein>
    <submittedName>
        <fullName evidence="2">Chemotaxis protein CheX</fullName>
    </submittedName>
</protein>
<evidence type="ECO:0000259" key="1">
    <source>
        <dbReference type="Pfam" id="PF13690"/>
    </source>
</evidence>